<evidence type="ECO:0000256" key="1">
    <source>
        <dbReference type="ARBA" id="ARBA00022574"/>
    </source>
</evidence>
<feature type="repeat" description="WD" evidence="3">
    <location>
        <begin position="981"/>
        <end position="1014"/>
    </location>
</feature>
<evidence type="ECO:0000313" key="7">
    <source>
        <dbReference type="Proteomes" id="UP001500902"/>
    </source>
</evidence>
<keyword evidence="2" id="KW-0677">Repeat</keyword>
<dbReference type="Proteomes" id="UP001500902">
    <property type="component" value="Unassembled WGS sequence"/>
</dbReference>
<dbReference type="SUPFAM" id="SSF52540">
    <property type="entry name" value="P-loop containing nucleoside triphosphate hydrolases"/>
    <property type="match status" value="1"/>
</dbReference>
<dbReference type="EMBL" id="BAAAZP010000092">
    <property type="protein sequence ID" value="GAA3680005.1"/>
    <property type="molecule type" value="Genomic_DNA"/>
</dbReference>
<dbReference type="CDD" id="cd00200">
    <property type="entry name" value="WD40"/>
    <property type="match status" value="2"/>
</dbReference>
<dbReference type="PROSITE" id="PS50294">
    <property type="entry name" value="WD_REPEATS_REGION"/>
    <property type="match status" value="12"/>
</dbReference>
<evidence type="ECO:0000313" key="6">
    <source>
        <dbReference type="EMBL" id="GAA3680005.1"/>
    </source>
</evidence>
<evidence type="ECO:0000256" key="3">
    <source>
        <dbReference type="PROSITE-ProRule" id="PRU00221"/>
    </source>
</evidence>
<dbReference type="SMART" id="SM00320">
    <property type="entry name" value="WD40"/>
    <property type="match status" value="14"/>
</dbReference>
<comment type="caution">
    <text evidence="6">The sequence shown here is derived from an EMBL/GenBank/DDBJ whole genome shotgun (WGS) entry which is preliminary data.</text>
</comment>
<dbReference type="InterPro" id="IPR027417">
    <property type="entry name" value="P-loop_NTPase"/>
</dbReference>
<dbReference type="Gene3D" id="3.40.50.300">
    <property type="entry name" value="P-loop containing nucleotide triphosphate hydrolases"/>
    <property type="match status" value="1"/>
</dbReference>
<feature type="transmembrane region" description="Helical" evidence="4">
    <location>
        <begin position="519"/>
        <end position="542"/>
    </location>
</feature>
<dbReference type="InterPro" id="IPR001387">
    <property type="entry name" value="Cro/C1-type_HTH"/>
</dbReference>
<feature type="repeat" description="WD" evidence="3">
    <location>
        <begin position="692"/>
        <end position="733"/>
    </location>
</feature>
<feature type="repeat" description="WD" evidence="3">
    <location>
        <begin position="1149"/>
        <end position="1190"/>
    </location>
</feature>
<feature type="repeat" description="WD" evidence="3">
    <location>
        <begin position="650"/>
        <end position="691"/>
    </location>
</feature>
<dbReference type="PROSITE" id="PS00678">
    <property type="entry name" value="WD_REPEATS_1"/>
    <property type="match status" value="7"/>
</dbReference>
<dbReference type="PROSITE" id="PS50082">
    <property type="entry name" value="WD_REPEATS_2"/>
    <property type="match status" value="12"/>
</dbReference>
<feature type="repeat" description="WD" evidence="3">
    <location>
        <begin position="817"/>
        <end position="858"/>
    </location>
</feature>
<dbReference type="Pfam" id="PF20703">
    <property type="entry name" value="nSTAND1"/>
    <property type="match status" value="1"/>
</dbReference>
<name>A0ABP7C5G3_9ACTN</name>
<dbReference type="InterPro" id="IPR015943">
    <property type="entry name" value="WD40/YVTN_repeat-like_dom_sf"/>
</dbReference>
<dbReference type="RefSeq" id="WP_344882754.1">
    <property type="nucleotide sequence ID" value="NZ_BAAAZP010000092.1"/>
</dbReference>
<feature type="repeat" description="WD" evidence="3">
    <location>
        <begin position="897"/>
        <end position="938"/>
    </location>
</feature>
<evidence type="ECO:0000256" key="2">
    <source>
        <dbReference type="ARBA" id="ARBA00022737"/>
    </source>
</evidence>
<sequence>MGRRENTLDPAAGPIQRFAADLRALRREAGGVTYRAMAQRTSYSATTLSQAAAGDNLPSLPVTLAYVQACGGESAAWERRWHEAATEQGALQAAAERDAPAPYQGLARFEPEDHERFFGRAQVLGELMGLVRRRDMVAVVGPSGSGKSSLLRAGLIPALRGAPDRDEPTASVRLITPGRYPARTHAWLLTSGPGPDSGSGSGSDTIVIVDQFEEVFTLCDAAQRRTFIGLLTEALRPQSRMRVVLAIRADFYGRCAGHRDLAHALSRSTVLVGPMSQAELREAIVKPAAAAGLIVERALTARVIAEVTDEPGGLPLLSHVLLETWRRRSGRVLTLDSYQAAGGIRGAIARTAEDVHTSLTPAQAGVACRILLRLVAPGEGGPDTRRPADRAELDLGESPDVDLVLDKLACARLVTLHDSTVELAHEALITGWPRLTGWIEEERERLRLHRRLTEATQIWEEFGRDPGTLYRGTRLGTAREAFGSPVQRATLSQAEREFLDAGLALDDAERNAERRRGRLLTQLVVGLLVLLVLAVTGGVAVIQERQSALRQRNAALSRELAVQAMAMTPTEPVRARLLALHAYRTATTSQALGSLLSVSGPPLDRALLSGHHGTVSATVFSPDGRLLVTAGEDRTVRLWDVRRRAQLAALRAHTAPIRAAAFSPDGRLLASAHRDGNVVLWDVARRARLATLEAGQGILHSVAFSPDGRSLAAAGDEGVIRLWDVARRTSVAALRGHAGPIRALAFTPGGQGLISAGDDHSARLWDTRTRRGSVLARHGAPIRAVAVNADGTTYALAGEDNRVELRDADDGTVVAELAGHVDAVGALAFSPDGRHLASGGDDSSLIFWDVPRHARIATFNDFSDKVSAVAFNPDGHSVASSGGSGGVALRSPALPGFTGHTDTVGGLAFSPDGLLLASASNDRTVRLWSRRTGSPLGDPLQRHTGKVRAVTFSPDGRWLATGGEDSAVVVWNAATRAATLLGRLDDSVIGVAFSPDGDTLATAGVGGAIVLWDVPGRRRAAGFRGHVGTVTDLVFSPDGSLLASSGNDGAIRLWDPHRRRLVADLAGHAAAVTSLDFSPDGQRLVSAGDDGTVRLWDVPRRTQAAVLQGHRAPVQAVAFSPDGRLIASGGQDQTVQLWNARTHAIVAELSGHDDLVTTLAFSPDSGTLASGGKDQRILTWDLDPRRAAGTICRVKDLVTPSEWDHALSGFPGTPPCH</sequence>
<keyword evidence="4" id="KW-0472">Membrane</keyword>
<dbReference type="PANTHER" id="PTHR19879">
    <property type="entry name" value="TRANSCRIPTION INITIATION FACTOR TFIID"/>
    <property type="match status" value="1"/>
</dbReference>
<dbReference type="InterPro" id="IPR020472">
    <property type="entry name" value="WD40_PAC1"/>
</dbReference>
<feature type="repeat" description="WD" evidence="3">
    <location>
        <begin position="1107"/>
        <end position="1148"/>
    </location>
</feature>
<dbReference type="SMART" id="SM00530">
    <property type="entry name" value="HTH_XRE"/>
    <property type="match status" value="1"/>
</dbReference>
<keyword evidence="4" id="KW-0812">Transmembrane</keyword>
<feature type="repeat" description="WD" evidence="3">
    <location>
        <begin position="1065"/>
        <end position="1106"/>
    </location>
</feature>
<proteinExistence type="predicted"/>
<accession>A0ABP7C5G3</accession>
<keyword evidence="7" id="KW-1185">Reference proteome</keyword>
<dbReference type="InterPro" id="IPR049052">
    <property type="entry name" value="nSTAND1"/>
</dbReference>
<protein>
    <recommendedName>
        <fullName evidence="5">HTH cro/C1-type domain-containing protein</fullName>
    </recommendedName>
</protein>
<feature type="domain" description="HTH cro/C1-type" evidence="5">
    <location>
        <begin position="21"/>
        <end position="77"/>
    </location>
</feature>
<dbReference type="PANTHER" id="PTHR19879:SF9">
    <property type="entry name" value="TRANSCRIPTION INITIATION FACTOR TFIID SUBUNIT 5"/>
    <property type="match status" value="1"/>
</dbReference>
<dbReference type="Gene3D" id="2.130.10.10">
    <property type="entry name" value="YVTN repeat-like/Quinoprotein amine dehydrogenase"/>
    <property type="match status" value="5"/>
</dbReference>
<dbReference type="Pfam" id="PF00400">
    <property type="entry name" value="WD40"/>
    <property type="match status" value="13"/>
</dbReference>
<dbReference type="PRINTS" id="PR00320">
    <property type="entry name" value="GPROTEINBRPT"/>
</dbReference>
<keyword evidence="1 3" id="KW-0853">WD repeat</keyword>
<feature type="repeat" description="WD" evidence="3">
    <location>
        <begin position="734"/>
        <end position="775"/>
    </location>
</feature>
<dbReference type="SUPFAM" id="SSF50978">
    <property type="entry name" value="WD40 repeat-like"/>
    <property type="match status" value="2"/>
</dbReference>
<feature type="repeat" description="WD" evidence="3">
    <location>
        <begin position="940"/>
        <end position="981"/>
    </location>
</feature>
<reference evidence="7" key="1">
    <citation type="journal article" date="2019" name="Int. J. Syst. Evol. Microbiol.">
        <title>The Global Catalogue of Microorganisms (GCM) 10K type strain sequencing project: providing services to taxonomists for standard genome sequencing and annotation.</title>
        <authorList>
            <consortium name="The Broad Institute Genomics Platform"/>
            <consortium name="The Broad Institute Genome Sequencing Center for Infectious Disease"/>
            <person name="Wu L."/>
            <person name="Ma J."/>
        </authorList>
    </citation>
    <scope>NUCLEOTIDE SEQUENCE [LARGE SCALE GENOMIC DNA]</scope>
    <source>
        <strain evidence="7">JCM 16904</strain>
    </source>
</reference>
<keyword evidence="4" id="KW-1133">Transmembrane helix</keyword>
<gene>
    <name evidence="6" type="ORF">GCM10022224_050260</name>
</gene>
<dbReference type="InterPro" id="IPR036322">
    <property type="entry name" value="WD40_repeat_dom_sf"/>
</dbReference>
<evidence type="ECO:0000259" key="5">
    <source>
        <dbReference type="SMART" id="SM00530"/>
    </source>
</evidence>
<evidence type="ECO:0000256" key="4">
    <source>
        <dbReference type="SAM" id="Phobius"/>
    </source>
</evidence>
<dbReference type="InterPro" id="IPR001680">
    <property type="entry name" value="WD40_rpt"/>
</dbReference>
<dbReference type="Pfam" id="PF13560">
    <property type="entry name" value="HTH_31"/>
    <property type="match status" value="1"/>
</dbReference>
<organism evidence="6 7">
    <name type="scientific">Nonomuraea antimicrobica</name>
    <dbReference type="NCBI Taxonomy" id="561173"/>
    <lineage>
        <taxon>Bacteria</taxon>
        <taxon>Bacillati</taxon>
        <taxon>Actinomycetota</taxon>
        <taxon>Actinomycetes</taxon>
        <taxon>Streptosporangiales</taxon>
        <taxon>Streptosporangiaceae</taxon>
        <taxon>Nonomuraea</taxon>
    </lineage>
</organism>
<feature type="repeat" description="WD" evidence="3">
    <location>
        <begin position="1023"/>
        <end position="1055"/>
    </location>
</feature>
<feature type="repeat" description="WD" evidence="3">
    <location>
        <begin position="608"/>
        <end position="649"/>
    </location>
</feature>
<dbReference type="InterPro" id="IPR019775">
    <property type="entry name" value="WD40_repeat_CS"/>
</dbReference>